<evidence type="ECO:0000256" key="4">
    <source>
        <dbReference type="ARBA" id="ARBA00022833"/>
    </source>
</evidence>
<sequence>MNIPLADRTTVEAAEAIERASLAILPLGAIEQHGPHLALRTDISIATALAARVADALGDTALLLPPMPYGLSEHHTAFAGTVTLRPETLIRLILDVVESMAAQGIDRVIIVNGHGGNMDAIRLAARQSRRDLGSRVAHVMWAQVAGDAISEEMAGRGMHNHACEIETSLAMELCPEIVHEPLPGAWLEPEFAPFAAPPAARIDVPLWFDELTPTGALGDPSRATPERGRRLADLVVERTVAFARGFAAPSFPLAAPPEFDA</sequence>
<gene>
    <name evidence="6" type="ORF">FB560_3078</name>
</gene>
<evidence type="ECO:0000256" key="1">
    <source>
        <dbReference type="ARBA" id="ARBA00001947"/>
    </source>
</evidence>
<name>A0A543B9S5_9MICO</name>
<organism evidence="6 7">
    <name type="scientific">Microbacterium saperdae</name>
    <dbReference type="NCBI Taxonomy" id="69368"/>
    <lineage>
        <taxon>Bacteria</taxon>
        <taxon>Bacillati</taxon>
        <taxon>Actinomycetota</taxon>
        <taxon>Actinomycetes</taxon>
        <taxon>Micrococcales</taxon>
        <taxon>Microbacteriaceae</taxon>
        <taxon>Microbacterium</taxon>
    </lineage>
</organism>
<dbReference type="Proteomes" id="UP000317209">
    <property type="component" value="Unassembled WGS sequence"/>
</dbReference>
<dbReference type="GO" id="GO:0009231">
    <property type="term" value="P:riboflavin biosynthetic process"/>
    <property type="evidence" value="ECO:0007669"/>
    <property type="project" value="TreeGrafter"/>
</dbReference>
<dbReference type="GO" id="GO:0016811">
    <property type="term" value="F:hydrolase activity, acting on carbon-nitrogen (but not peptide) bonds, in linear amides"/>
    <property type="evidence" value="ECO:0007669"/>
    <property type="project" value="TreeGrafter"/>
</dbReference>
<evidence type="ECO:0000256" key="5">
    <source>
        <dbReference type="ARBA" id="ARBA00024029"/>
    </source>
</evidence>
<reference evidence="6 7" key="1">
    <citation type="submission" date="2019-06" db="EMBL/GenBank/DDBJ databases">
        <title>Sequencing the genomes of 1000 actinobacteria strains.</title>
        <authorList>
            <person name="Klenk H.-P."/>
        </authorList>
    </citation>
    <scope>NUCLEOTIDE SEQUENCE [LARGE SCALE GENOMIC DNA]</scope>
    <source>
        <strain evidence="6 7">DSM 20169</strain>
    </source>
</reference>
<dbReference type="GO" id="GO:0046872">
    <property type="term" value="F:metal ion binding"/>
    <property type="evidence" value="ECO:0007669"/>
    <property type="project" value="UniProtKB-KW"/>
</dbReference>
<protein>
    <submittedName>
        <fullName evidence="6">Creatinine amidohydrolase</fullName>
    </submittedName>
</protein>
<dbReference type="Gene3D" id="3.40.50.10310">
    <property type="entry name" value="Creatininase"/>
    <property type="match status" value="1"/>
</dbReference>
<dbReference type="PANTHER" id="PTHR35005">
    <property type="entry name" value="3-DEHYDRO-SCYLLO-INOSOSE HYDROLASE"/>
    <property type="match status" value="1"/>
</dbReference>
<keyword evidence="2" id="KW-0479">Metal-binding</keyword>
<comment type="similarity">
    <text evidence="5">Belongs to the creatininase superfamily.</text>
</comment>
<evidence type="ECO:0000256" key="2">
    <source>
        <dbReference type="ARBA" id="ARBA00022723"/>
    </source>
</evidence>
<evidence type="ECO:0000313" key="6">
    <source>
        <dbReference type="EMBL" id="TQL81605.1"/>
    </source>
</evidence>
<keyword evidence="3 6" id="KW-0378">Hydrolase</keyword>
<dbReference type="InterPro" id="IPR003785">
    <property type="entry name" value="Creatininase/forma_Hydrolase"/>
</dbReference>
<dbReference type="RefSeq" id="WP_141873386.1">
    <property type="nucleotide sequence ID" value="NZ_VFOX01000002.1"/>
</dbReference>
<accession>A0A543B9S5</accession>
<dbReference type="AlphaFoldDB" id="A0A543B9S5"/>
<dbReference type="PANTHER" id="PTHR35005:SF1">
    <property type="entry name" value="2-AMINO-5-FORMYLAMINO-6-RIBOSYLAMINOPYRIMIDIN-4(3H)-ONE 5'-MONOPHOSPHATE DEFORMYLASE"/>
    <property type="match status" value="1"/>
</dbReference>
<dbReference type="Pfam" id="PF02633">
    <property type="entry name" value="Creatininase"/>
    <property type="match status" value="1"/>
</dbReference>
<dbReference type="EMBL" id="VFOX01000002">
    <property type="protein sequence ID" value="TQL81605.1"/>
    <property type="molecule type" value="Genomic_DNA"/>
</dbReference>
<dbReference type="InterPro" id="IPR024087">
    <property type="entry name" value="Creatininase-like_sf"/>
</dbReference>
<comment type="cofactor">
    <cofactor evidence="1">
        <name>Zn(2+)</name>
        <dbReference type="ChEBI" id="CHEBI:29105"/>
    </cofactor>
</comment>
<evidence type="ECO:0000256" key="3">
    <source>
        <dbReference type="ARBA" id="ARBA00022801"/>
    </source>
</evidence>
<dbReference type="SUPFAM" id="SSF102215">
    <property type="entry name" value="Creatininase"/>
    <property type="match status" value="1"/>
</dbReference>
<comment type="caution">
    <text evidence="6">The sequence shown here is derived from an EMBL/GenBank/DDBJ whole genome shotgun (WGS) entry which is preliminary data.</text>
</comment>
<keyword evidence="7" id="KW-1185">Reference proteome</keyword>
<proteinExistence type="inferred from homology"/>
<evidence type="ECO:0000313" key="7">
    <source>
        <dbReference type="Proteomes" id="UP000317209"/>
    </source>
</evidence>
<keyword evidence="4" id="KW-0862">Zinc</keyword>
<dbReference type="OrthoDB" id="9801445at2"/>